<accession>A0A0L6UGF4</accession>
<dbReference type="EMBL" id="LAVV01011559">
    <property type="protein sequence ID" value="KNZ47649.1"/>
    <property type="molecule type" value="Genomic_DNA"/>
</dbReference>
<proteinExistence type="predicted"/>
<protein>
    <submittedName>
        <fullName evidence="1">Uncharacterized protein</fullName>
    </submittedName>
</protein>
<sequence>APKLTPLPFYNRSAFLPCHLCHYRKLVSSAEKSKRIILSEPNVLKILSFAYFGPLSFPRAPCHQQQQLLLRPSFAYIIPTTILMWILDVKTRWNSTSDMLNSALQLRAVCTTYCGSRGKASKYALHENKWDKILCCSKYQTITLEKPAPLCPFILNPQIKLKHFEKNLEFLLSASSIEHLLMMSLTAKMPWFNFFFFSPSQISNLKSQISL</sequence>
<comment type="caution">
    <text evidence="1">The sequence shown here is derived from an EMBL/GenBank/DDBJ whole genome shotgun (WGS) entry which is preliminary data.</text>
</comment>
<dbReference type="Proteomes" id="UP000037035">
    <property type="component" value="Unassembled WGS sequence"/>
</dbReference>
<evidence type="ECO:0000313" key="1">
    <source>
        <dbReference type="EMBL" id="KNZ47649.1"/>
    </source>
</evidence>
<name>A0A0L6UGF4_9BASI</name>
<organism evidence="1 2">
    <name type="scientific">Puccinia sorghi</name>
    <dbReference type="NCBI Taxonomy" id="27349"/>
    <lineage>
        <taxon>Eukaryota</taxon>
        <taxon>Fungi</taxon>
        <taxon>Dikarya</taxon>
        <taxon>Basidiomycota</taxon>
        <taxon>Pucciniomycotina</taxon>
        <taxon>Pucciniomycetes</taxon>
        <taxon>Pucciniales</taxon>
        <taxon>Pucciniaceae</taxon>
        <taxon>Puccinia</taxon>
    </lineage>
</organism>
<dbReference type="VEuPathDB" id="FungiDB:VP01_6256g1"/>
<dbReference type="STRING" id="27349.A0A0L6UGF4"/>
<feature type="non-terminal residue" evidence="1">
    <location>
        <position position="1"/>
    </location>
</feature>
<keyword evidence="2" id="KW-1185">Reference proteome</keyword>
<dbReference type="AlphaFoldDB" id="A0A0L6UGF4"/>
<gene>
    <name evidence="1" type="ORF">VP01_6256g1</name>
</gene>
<evidence type="ECO:0000313" key="2">
    <source>
        <dbReference type="Proteomes" id="UP000037035"/>
    </source>
</evidence>
<reference evidence="1 2" key="1">
    <citation type="submission" date="2015-08" db="EMBL/GenBank/DDBJ databases">
        <title>Next Generation Sequencing and Analysis of the Genome of Puccinia sorghi L Schw, the Causal Agent of Maize Common Rust.</title>
        <authorList>
            <person name="Rochi L."/>
            <person name="Burguener G."/>
            <person name="Darino M."/>
            <person name="Turjanski A."/>
            <person name="Kreff E."/>
            <person name="Dieguez M.J."/>
            <person name="Sacco F."/>
        </authorList>
    </citation>
    <scope>NUCLEOTIDE SEQUENCE [LARGE SCALE GENOMIC DNA]</scope>
    <source>
        <strain evidence="1 2">RO10H11247</strain>
    </source>
</reference>
<dbReference type="OrthoDB" id="3264316at2759"/>